<accession>A0A8S5U4J5</accession>
<dbReference type="InterPro" id="IPR058003">
    <property type="entry name" value="Phage_gp12"/>
</dbReference>
<protein>
    <submittedName>
        <fullName evidence="1">Stabilization protein</fullName>
    </submittedName>
</protein>
<proteinExistence type="predicted"/>
<dbReference type="EMBL" id="BK016009">
    <property type="protein sequence ID" value="DAF89380.1"/>
    <property type="molecule type" value="Genomic_DNA"/>
</dbReference>
<name>A0A8S5U4J5_9CAUD</name>
<organism evidence="1">
    <name type="scientific">Caudovirales sp. ct2KA10</name>
    <dbReference type="NCBI Taxonomy" id="2825757"/>
    <lineage>
        <taxon>Viruses</taxon>
        <taxon>Duplodnaviria</taxon>
        <taxon>Heunggongvirae</taxon>
        <taxon>Uroviricota</taxon>
        <taxon>Caudoviricetes</taxon>
    </lineage>
</organism>
<dbReference type="Pfam" id="PF25675">
    <property type="entry name" value="Phage_nozzle"/>
    <property type="match status" value="1"/>
</dbReference>
<sequence>MSNITQRIDSFIEGVSQQSPRLRHAEQLEEQINGYSTEAGGLQKRPPTINHGKLFTAEGVPYYAHLINRDETERYIVLISSGKIRVFTLDGVEKKVEMQDANYIGNLTKPYTQLRVVTVADYTFVLNKTVKVRMSGNRTEDTRASQGCLLNVKQGQYGRTYKVWINGQEVASYETPNGSNVDHVKNIATDYIRDQLASQIRSKGWTVDTGSSWLRVRGNITSVDTADSFNNLALVGITSYTNKFTNLPASAPDGYTVLVRGESNADDNYYVKYSASERIWKETVKTGIDNTINNTTMPHALIRKEDGTFVFKPLEWEPRKTGDEDSNEEPSFVNNSINDLFFYRNRLGFLSGENIILSSSSDLFNFWMQSVVDVQDDDTIDTNAPNNKVSILYNAIPFSGSLYIFSGQTQFALTSDGTLSPKNARLDSITEFTSDTDVIPVGAGNSVYFVSKRADFASINEYRVAQYYTDTKDAEDVTAHVPYYIPNDVYKMTGSSNDDLLFVMTTAEPNALYVYKYLYLNGNRVQSAWSKWRFSGEILGADFIGSTLYMAVKYANNEVYLESITMSYNTEDYRETEQFRVMLDRKTEVTLTTANCEDKQDGYLYLNVDKVFKGLSGIVQCVTEDGLLFESDTTTLKLLRGASVDFGHKVIVGIPYTFEITLSTIYLKQKDQQGSTVSSPDYRLMLRTVFFDYAESGYMKVIVNGKYQYILTNKRASLYKLSTSGFGTGTFKVPVRKRNIDTVIKVINDTPLPLSIIGGGYEANYTARFKNV</sequence>
<evidence type="ECO:0000313" key="1">
    <source>
        <dbReference type="EMBL" id="DAF89380.1"/>
    </source>
</evidence>
<reference evidence="1" key="1">
    <citation type="journal article" date="2021" name="Proc. Natl. Acad. Sci. U.S.A.">
        <title>A Catalog of Tens of Thousands of Viruses from Human Metagenomes Reveals Hidden Associations with Chronic Diseases.</title>
        <authorList>
            <person name="Tisza M.J."/>
            <person name="Buck C.B."/>
        </authorList>
    </citation>
    <scope>NUCLEOTIDE SEQUENCE</scope>
    <source>
        <strain evidence="1">Ct2KA10</strain>
    </source>
</reference>